<gene>
    <name evidence="1" type="ORF">EXIGLDRAFT_837599</name>
</gene>
<dbReference type="InParanoid" id="A0A166AD19"/>
<evidence type="ECO:0000313" key="2">
    <source>
        <dbReference type="Proteomes" id="UP000077266"/>
    </source>
</evidence>
<accession>A0A166AD19</accession>
<name>A0A166AD19_EXIGL</name>
<evidence type="ECO:0008006" key="3">
    <source>
        <dbReference type="Google" id="ProtNLM"/>
    </source>
</evidence>
<reference evidence="1 2" key="1">
    <citation type="journal article" date="2016" name="Mol. Biol. Evol.">
        <title>Comparative Genomics of Early-Diverging Mushroom-Forming Fungi Provides Insights into the Origins of Lignocellulose Decay Capabilities.</title>
        <authorList>
            <person name="Nagy L.G."/>
            <person name="Riley R."/>
            <person name="Tritt A."/>
            <person name="Adam C."/>
            <person name="Daum C."/>
            <person name="Floudas D."/>
            <person name="Sun H."/>
            <person name="Yadav J.S."/>
            <person name="Pangilinan J."/>
            <person name="Larsson K.H."/>
            <person name="Matsuura K."/>
            <person name="Barry K."/>
            <person name="Labutti K."/>
            <person name="Kuo R."/>
            <person name="Ohm R.A."/>
            <person name="Bhattacharya S.S."/>
            <person name="Shirouzu T."/>
            <person name="Yoshinaga Y."/>
            <person name="Martin F.M."/>
            <person name="Grigoriev I.V."/>
            <person name="Hibbett D.S."/>
        </authorList>
    </citation>
    <scope>NUCLEOTIDE SEQUENCE [LARGE SCALE GENOMIC DNA]</scope>
    <source>
        <strain evidence="1 2">HHB12029</strain>
    </source>
</reference>
<dbReference type="AlphaFoldDB" id="A0A166AD19"/>
<dbReference type="SUPFAM" id="SSF81383">
    <property type="entry name" value="F-box domain"/>
    <property type="match status" value="1"/>
</dbReference>
<organism evidence="1 2">
    <name type="scientific">Exidia glandulosa HHB12029</name>
    <dbReference type="NCBI Taxonomy" id="1314781"/>
    <lineage>
        <taxon>Eukaryota</taxon>
        <taxon>Fungi</taxon>
        <taxon>Dikarya</taxon>
        <taxon>Basidiomycota</taxon>
        <taxon>Agaricomycotina</taxon>
        <taxon>Agaricomycetes</taxon>
        <taxon>Auriculariales</taxon>
        <taxon>Exidiaceae</taxon>
        <taxon>Exidia</taxon>
    </lineage>
</organism>
<proteinExistence type="predicted"/>
<dbReference type="InterPro" id="IPR036047">
    <property type="entry name" value="F-box-like_dom_sf"/>
</dbReference>
<evidence type="ECO:0000313" key="1">
    <source>
        <dbReference type="EMBL" id="KZV90769.1"/>
    </source>
</evidence>
<dbReference type="Proteomes" id="UP000077266">
    <property type="component" value="Unassembled WGS sequence"/>
</dbReference>
<keyword evidence="2" id="KW-1185">Reference proteome</keyword>
<dbReference type="EMBL" id="KV426041">
    <property type="protein sequence ID" value="KZV90769.1"/>
    <property type="molecule type" value="Genomic_DNA"/>
</dbReference>
<sequence length="446" mass="49905">MSALAMLSQMFPGRFTEVVVVSAARRIMSYDAQLAAGARVVTLGVDVTRLVFRLLSLKMCVVVSHVCAYWRWVAAGDPLLWTTLNGSPVALPVMWARAGSTTHIDVRISFRGSMGADVSPCIIEHLSRMTSLKVFARGAEALPKPDLLWNDVLQALCRPAPRLIRLLLEGPRWRNPQTPTEIFPSTAFAFMSSLRQISLLQLKEFKLGRTIRGGYNTWRIIPRVLNYLEAARMDHVNVCHLGDEPVLGILNDFVVHTMSLLPTTFYRGTCDLLVVDLDGRLRRIRGANFERLDNFPGLWQSLATLTVCGDLTNPLPRPPPPTPSLQLLRIFFRRGRYPRTQDNITLWKTGDESWQCPALTTVEFALTFPLSNQPTVQPITMPLRAARHLVTAELASSRVTSVIVTGRDLTISSEPGERCSFSLRVDKQDYYISVVDTALGFDDLDE</sequence>
<protein>
    <recommendedName>
        <fullName evidence="3">F-box domain-containing protein</fullName>
    </recommendedName>
</protein>